<dbReference type="Proteomes" id="UP000552683">
    <property type="component" value="Unassembled WGS sequence"/>
</dbReference>
<dbReference type="RefSeq" id="WP_185899333.1">
    <property type="nucleotide sequence ID" value="NZ_JACLZK010000002.1"/>
</dbReference>
<dbReference type="SUPFAM" id="SSF52833">
    <property type="entry name" value="Thioredoxin-like"/>
    <property type="match status" value="1"/>
</dbReference>
<sequence length="211" mass="23896">MDTKILIKILLLSSMAILGGCNEKAAKTASMDKTPGQTISANEKVIYAANDSAIFDFFQDSAKIAPNEKIMIIVFGTNTDPYSDQLKADVKNNPELGARLKGEFSSYYLRAHKNLNHKFYHDGEFMDVDTKTLLSIYAIDATPSIIFSDEKGKVILMVPGYMPPKQFLQTMNFMKEGIWRDKDRKNGEIYEALRDYYLKHGIDVTKKESKK</sequence>
<organism evidence="2 3">
    <name type="scientific">Campylobacter massiliensis</name>
    <dbReference type="NCBI Taxonomy" id="2762557"/>
    <lineage>
        <taxon>Bacteria</taxon>
        <taxon>Pseudomonadati</taxon>
        <taxon>Campylobacterota</taxon>
        <taxon>Epsilonproteobacteria</taxon>
        <taxon>Campylobacterales</taxon>
        <taxon>Campylobacteraceae</taxon>
        <taxon>Campylobacter</taxon>
    </lineage>
</organism>
<dbReference type="EMBL" id="JACLZK010000002">
    <property type="protein sequence ID" value="MBC2883744.1"/>
    <property type="molecule type" value="Genomic_DNA"/>
</dbReference>
<dbReference type="PROSITE" id="PS51257">
    <property type="entry name" value="PROKAR_LIPOPROTEIN"/>
    <property type="match status" value="1"/>
</dbReference>
<protein>
    <submittedName>
        <fullName evidence="2">Thioredoxin fold domain-containing protein</fullName>
    </submittedName>
</protein>
<keyword evidence="3" id="KW-1185">Reference proteome</keyword>
<dbReference type="Pfam" id="PF13098">
    <property type="entry name" value="Thioredoxin_2"/>
    <property type="match status" value="1"/>
</dbReference>
<reference evidence="2 3" key="1">
    <citation type="submission" date="2020-08" db="EMBL/GenBank/DDBJ databases">
        <title>Complete genome and description of Campylobacter massiliensis Marseille-Q3452 sp. nov.</title>
        <authorList>
            <person name="Antezack A."/>
        </authorList>
    </citation>
    <scope>NUCLEOTIDE SEQUENCE [LARGE SCALE GENOMIC DNA]</scope>
    <source>
        <strain evidence="2 3">Marseille-Q3452</strain>
    </source>
</reference>
<comment type="caution">
    <text evidence="2">The sequence shown here is derived from an EMBL/GenBank/DDBJ whole genome shotgun (WGS) entry which is preliminary data.</text>
</comment>
<dbReference type="InterPro" id="IPR012336">
    <property type="entry name" value="Thioredoxin-like_fold"/>
</dbReference>
<proteinExistence type="predicted"/>
<name>A0A842JFD4_9BACT</name>
<dbReference type="InterPro" id="IPR036249">
    <property type="entry name" value="Thioredoxin-like_sf"/>
</dbReference>
<accession>A0A842JFD4</accession>
<evidence type="ECO:0000313" key="3">
    <source>
        <dbReference type="Proteomes" id="UP000552683"/>
    </source>
</evidence>
<dbReference type="AlphaFoldDB" id="A0A842JFD4"/>
<evidence type="ECO:0000313" key="2">
    <source>
        <dbReference type="EMBL" id="MBC2883744.1"/>
    </source>
</evidence>
<gene>
    <name evidence="2" type="ORF">H7R39_10860</name>
</gene>
<dbReference type="Gene3D" id="3.40.30.10">
    <property type="entry name" value="Glutaredoxin"/>
    <property type="match status" value="1"/>
</dbReference>
<evidence type="ECO:0000259" key="1">
    <source>
        <dbReference type="Pfam" id="PF13098"/>
    </source>
</evidence>
<feature type="domain" description="Thioredoxin-like fold" evidence="1">
    <location>
        <begin position="65"/>
        <end position="170"/>
    </location>
</feature>